<name>A0ABU8QV87_9PSED</name>
<dbReference type="PANTHER" id="PTHR21666:SF270">
    <property type="entry name" value="MUREIN HYDROLASE ACTIVATOR ENVC"/>
    <property type="match status" value="1"/>
</dbReference>
<dbReference type="PANTHER" id="PTHR21666">
    <property type="entry name" value="PEPTIDASE-RELATED"/>
    <property type="match status" value="1"/>
</dbReference>
<dbReference type="Pfam" id="PF01551">
    <property type="entry name" value="Peptidase_M23"/>
    <property type="match status" value="1"/>
</dbReference>
<feature type="coiled-coil region" evidence="1">
    <location>
        <begin position="23"/>
        <end position="106"/>
    </location>
</feature>
<evidence type="ECO:0000256" key="1">
    <source>
        <dbReference type="SAM" id="Coils"/>
    </source>
</evidence>
<dbReference type="InterPro" id="IPR011055">
    <property type="entry name" value="Dup_hybrid_motif"/>
</dbReference>
<reference evidence="5 6" key="1">
    <citation type="submission" date="2024-02" db="EMBL/GenBank/DDBJ databases">
        <title>Identification of pathogenicity and growth-promoting function of Pseudomonas putida variant.</title>
        <authorList>
            <person name="Sun J."/>
        </authorList>
    </citation>
    <scope>NUCLEOTIDE SEQUENCE [LARGE SCALE GENOMIC DNA]</scope>
    <source>
        <strain evidence="5 6">A03</strain>
    </source>
</reference>
<feature type="domain" description="M23ase beta-sheet core" evidence="4">
    <location>
        <begin position="332"/>
        <end position="426"/>
    </location>
</feature>
<accession>A0ABU8QV87</accession>
<evidence type="ECO:0000259" key="4">
    <source>
        <dbReference type="Pfam" id="PF01551"/>
    </source>
</evidence>
<feature type="chain" id="PRO_5045098366" evidence="3">
    <location>
        <begin position="20"/>
        <end position="432"/>
    </location>
</feature>
<gene>
    <name evidence="5" type="ORF">V7S98_15000</name>
</gene>
<dbReference type="CDD" id="cd12797">
    <property type="entry name" value="M23_peptidase"/>
    <property type="match status" value="1"/>
</dbReference>
<dbReference type="Gene3D" id="6.10.250.3150">
    <property type="match status" value="1"/>
</dbReference>
<keyword evidence="5" id="KW-0378">Hydrolase</keyword>
<sequence>MLRALLLLALSCLLAPAFAADERAQTQQQLDATRQDIAELKKMLGKLQDEKSGVQKDLQATETDIGKLEKQVEALQQELKKTEGELERLDHEKKKLQSARVEQQRLIAIQARSAYQNNGREEYLKLLLNQQNPEKFARTLSYYDYLSKARMEQLRAFNETLRQLANVELDIGRQQEQLLAQQADLDSRRQALVAERDKRKQVLAKLNSDMKERDQKLQAREQDQAELGKVLKTIEETLARQAREAEEARQRALLAEQEAEKRRKEQALAAARDNMPEEAPKKARTTLGPVVSSDGANYGGAFSAARGKLPWPVNGRLLARFGDARGSDARAKWDGVMISASAGTQVRAVHGGRVVFADWLRGAGLLVILDHGNGYLSLYGHNQSLLKSAGDVVKAGEAISTVGDSGGQEDAGLYFAIRQQGRPADPAQWCRG</sequence>
<proteinExistence type="predicted"/>
<protein>
    <submittedName>
        <fullName evidence="5">Murein hydrolase activator EnvC</fullName>
    </submittedName>
</protein>
<dbReference type="InterPro" id="IPR050570">
    <property type="entry name" value="Cell_wall_metabolism_enzyme"/>
</dbReference>
<dbReference type="EMBL" id="JBBHLC010000042">
    <property type="protein sequence ID" value="MEJ5864533.1"/>
    <property type="molecule type" value="Genomic_DNA"/>
</dbReference>
<evidence type="ECO:0000256" key="2">
    <source>
        <dbReference type="SAM" id="MobiDB-lite"/>
    </source>
</evidence>
<dbReference type="SUPFAM" id="SSF51261">
    <property type="entry name" value="Duplicated hybrid motif"/>
    <property type="match status" value="1"/>
</dbReference>
<evidence type="ECO:0000313" key="5">
    <source>
        <dbReference type="EMBL" id="MEJ5864533.1"/>
    </source>
</evidence>
<keyword evidence="3" id="KW-0732">Signal</keyword>
<organism evidence="5 6">
    <name type="scientific">Pseudomonas farsensis</name>
    <dbReference type="NCBI Taxonomy" id="2745492"/>
    <lineage>
        <taxon>Bacteria</taxon>
        <taxon>Pseudomonadati</taxon>
        <taxon>Pseudomonadota</taxon>
        <taxon>Gammaproteobacteria</taxon>
        <taxon>Pseudomonadales</taxon>
        <taxon>Pseudomonadaceae</taxon>
        <taxon>Pseudomonas</taxon>
    </lineage>
</organism>
<dbReference type="RefSeq" id="WP_339599753.1">
    <property type="nucleotide sequence ID" value="NZ_JBBHLC010000042.1"/>
</dbReference>
<comment type="caution">
    <text evidence="5">The sequence shown here is derived from an EMBL/GenBank/DDBJ whole genome shotgun (WGS) entry which is preliminary data.</text>
</comment>
<dbReference type="GO" id="GO:0016787">
    <property type="term" value="F:hydrolase activity"/>
    <property type="evidence" value="ECO:0007669"/>
    <property type="project" value="UniProtKB-KW"/>
</dbReference>
<feature type="region of interest" description="Disordered" evidence="2">
    <location>
        <begin position="257"/>
        <end position="288"/>
    </location>
</feature>
<dbReference type="Proteomes" id="UP001380290">
    <property type="component" value="Unassembled WGS sequence"/>
</dbReference>
<dbReference type="Gene3D" id="2.70.70.10">
    <property type="entry name" value="Glucose Permease (Domain IIA)"/>
    <property type="match status" value="1"/>
</dbReference>
<dbReference type="InterPro" id="IPR016047">
    <property type="entry name" value="M23ase_b-sheet_dom"/>
</dbReference>
<keyword evidence="6" id="KW-1185">Reference proteome</keyword>
<keyword evidence="1" id="KW-0175">Coiled coil</keyword>
<evidence type="ECO:0000256" key="3">
    <source>
        <dbReference type="SAM" id="SignalP"/>
    </source>
</evidence>
<feature type="signal peptide" evidence="3">
    <location>
        <begin position="1"/>
        <end position="19"/>
    </location>
</feature>
<evidence type="ECO:0000313" key="6">
    <source>
        <dbReference type="Proteomes" id="UP001380290"/>
    </source>
</evidence>